<dbReference type="Proteomes" id="UP000257109">
    <property type="component" value="Unassembled WGS sequence"/>
</dbReference>
<feature type="non-terminal residue" evidence="1">
    <location>
        <position position="1"/>
    </location>
</feature>
<name>A0A371HC99_MUCPR</name>
<dbReference type="AlphaFoldDB" id="A0A371HC99"/>
<evidence type="ECO:0000313" key="1">
    <source>
        <dbReference type="EMBL" id="RDY00357.1"/>
    </source>
</evidence>
<organism evidence="1 2">
    <name type="scientific">Mucuna pruriens</name>
    <name type="common">Velvet bean</name>
    <name type="synonym">Dolichos pruriens</name>
    <dbReference type="NCBI Taxonomy" id="157652"/>
    <lineage>
        <taxon>Eukaryota</taxon>
        <taxon>Viridiplantae</taxon>
        <taxon>Streptophyta</taxon>
        <taxon>Embryophyta</taxon>
        <taxon>Tracheophyta</taxon>
        <taxon>Spermatophyta</taxon>
        <taxon>Magnoliopsida</taxon>
        <taxon>eudicotyledons</taxon>
        <taxon>Gunneridae</taxon>
        <taxon>Pentapetalae</taxon>
        <taxon>rosids</taxon>
        <taxon>fabids</taxon>
        <taxon>Fabales</taxon>
        <taxon>Fabaceae</taxon>
        <taxon>Papilionoideae</taxon>
        <taxon>50 kb inversion clade</taxon>
        <taxon>NPAAA clade</taxon>
        <taxon>indigoferoid/millettioid clade</taxon>
        <taxon>Phaseoleae</taxon>
        <taxon>Mucuna</taxon>
    </lineage>
</organism>
<gene>
    <name evidence="1" type="ORF">CR513_16468</name>
</gene>
<dbReference type="PANTHER" id="PTHR46238:SF8">
    <property type="entry name" value="ENDONUCLEASE_EXONUCLEASE_PHOSPHATASE DOMAIN-CONTAINING PROTEIN"/>
    <property type="match status" value="1"/>
</dbReference>
<dbReference type="PANTHER" id="PTHR46238">
    <property type="entry name" value="REVERSE TRANSCRIPTASE DOMAIN-CONTAINING PROTEIN"/>
    <property type="match status" value="1"/>
</dbReference>
<protein>
    <submittedName>
        <fullName evidence="1">Uncharacterized protein</fullName>
    </submittedName>
</protein>
<reference evidence="1" key="1">
    <citation type="submission" date="2018-05" db="EMBL/GenBank/DDBJ databases">
        <title>Draft genome of Mucuna pruriens seed.</title>
        <authorList>
            <person name="Nnadi N.E."/>
            <person name="Vos R."/>
            <person name="Hasami M.H."/>
            <person name="Devisetty U.K."/>
            <person name="Aguiy J.C."/>
        </authorList>
    </citation>
    <scope>NUCLEOTIDE SEQUENCE [LARGE SCALE GENOMIC DNA]</scope>
    <source>
        <strain evidence="1">JCA_2017</strain>
    </source>
</reference>
<keyword evidence="2" id="KW-1185">Reference proteome</keyword>
<proteinExistence type="predicted"/>
<dbReference type="EMBL" id="QJKJ01003015">
    <property type="protein sequence ID" value="RDY00357.1"/>
    <property type="molecule type" value="Genomic_DNA"/>
</dbReference>
<evidence type="ECO:0000313" key="2">
    <source>
        <dbReference type="Proteomes" id="UP000257109"/>
    </source>
</evidence>
<accession>A0A371HC99</accession>
<dbReference type="OrthoDB" id="1299890at2759"/>
<comment type="caution">
    <text evidence="1">The sequence shown here is derived from an EMBL/GenBank/DDBJ whole genome shotgun (WGS) entry which is preliminary data.</text>
</comment>
<sequence length="110" mass="12727">MYDRVTITVRISGGKTKDFHIRIDMVLIEKSRENVNSKLELQRQTLGSKVEVSDLDVTIGENFMPQEVNEDVTHMIQVVWLKWRNALGVICGYKVPTKLKGKFFIVLIYN</sequence>